<feature type="transmembrane region" description="Helical" evidence="1">
    <location>
        <begin position="367"/>
        <end position="388"/>
    </location>
</feature>
<feature type="transmembrane region" description="Helical" evidence="1">
    <location>
        <begin position="78"/>
        <end position="95"/>
    </location>
</feature>
<feature type="transmembrane region" description="Helical" evidence="1">
    <location>
        <begin position="115"/>
        <end position="135"/>
    </location>
</feature>
<organism evidence="2 3">
    <name type="scientific">Alkalicoccobacillus porphyridii</name>
    <dbReference type="NCBI Taxonomy" id="2597270"/>
    <lineage>
        <taxon>Bacteria</taxon>
        <taxon>Bacillati</taxon>
        <taxon>Bacillota</taxon>
        <taxon>Bacilli</taxon>
        <taxon>Bacillales</taxon>
        <taxon>Bacillaceae</taxon>
        <taxon>Alkalicoccobacillus</taxon>
    </lineage>
</organism>
<dbReference type="OrthoDB" id="1411407at2"/>
<dbReference type="AlphaFoldDB" id="A0A553ZVZ3"/>
<dbReference type="Pfam" id="PF05552">
    <property type="entry name" value="MS_channel_1st_1"/>
    <property type="match status" value="4"/>
</dbReference>
<keyword evidence="1" id="KW-0812">Transmembrane</keyword>
<dbReference type="NCBIfam" id="NF033912">
    <property type="entry name" value="msc"/>
    <property type="match status" value="1"/>
</dbReference>
<evidence type="ECO:0000313" key="3">
    <source>
        <dbReference type="Proteomes" id="UP000318521"/>
    </source>
</evidence>
<keyword evidence="3" id="KW-1185">Reference proteome</keyword>
<dbReference type="PANTHER" id="PTHR30221">
    <property type="entry name" value="SMALL-CONDUCTANCE MECHANOSENSITIVE CHANNEL"/>
    <property type="match status" value="1"/>
</dbReference>
<protein>
    <recommendedName>
        <fullName evidence="4">Mechanosensitive ion channel</fullName>
    </recommendedName>
</protein>
<dbReference type="Gene3D" id="1.10.287.1260">
    <property type="match status" value="2"/>
</dbReference>
<feature type="transmembrane region" description="Helical" evidence="1">
    <location>
        <begin position="21"/>
        <end position="43"/>
    </location>
</feature>
<feature type="transmembrane region" description="Helical" evidence="1">
    <location>
        <begin position="337"/>
        <end position="355"/>
    </location>
</feature>
<accession>A0A553ZVZ3</accession>
<feature type="transmembrane region" description="Helical" evidence="1">
    <location>
        <begin position="301"/>
        <end position="325"/>
    </location>
</feature>
<sequence length="411" mass="45311">MNEAANSFRNMFDQLFSSIPNLIYALLLLLLAFGVATIVKGILEKGLKKVGFQRLLSKGRVVPTEEKGIEALQSLAKIAYYLVFILFIPSILDALNMNSVSQPIASMMQKLLDFLPNLLAAAIILTVGIIIARFIRNLVFNLLNSLNIDRFFNRIYVREEEQPPKETLSTVLANIVLFVILVPVITIALEALNIQMISQPIISVLDNVLLVIPNLFVAIVLIIVGYYLARFISGLLTSLLNRTGINSIYGYLGFKTATGVPRFNLSEIIGQVVKVLILLFFTVEALNVLQLNVLNQIGNAIIIYLPMLVSALLILGLGLAIANILQQVITRYTGSSFSANIIKYVIILFAVFMTLDQLGFASSIVNIAFLLILGSLAIAFAISFGIGGRDFAKRQLAKFETKLEKKDDPLE</sequence>
<proteinExistence type="predicted"/>
<dbReference type="GO" id="GO:0008381">
    <property type="term" value="F:mechanosensitive monoatomic ion channel activity"/>
    <property type="evidence" value="ECO:0007669"/>
    <property type="project" value="InterPro"/>
</dbReference>
<reference evidence="2 3" key="1">
    <citation type="submission" date="2019-07" db="EMBL/GenBank/DDBJ databases">
        <authorList>
            <person name="Park Y.J."/>
            <person name="Jeong S.E."/>
            <person name="Jung H.S."/>
        </authorList>
    </citation>
    <scope>NUCLEOTIDE SEQUENCE [LARGE SCALE GENOMIC DNA]</scope>
    <source>
        <strain evidence="3">P16(2019)</strain>
    </source>
</reference>
<dbReference type="RefSeq" id="WP_143849931.1">
    <property type="nucleotide sequence ID" value="NZ_VLXZ01000011.1"/>
</dbReference>
<feature type="transmembrane region" description="Helical" evidence="1">
    <location>
        <begin position="204"/>
        <end position="228"/>
    </location>
</feature>
<keyword evidence="1" id="KW-1133">Transmembrane helix</keyword>
<gene>
    <name evidence="2" type="ORF">FN960_16375</name>
</gene>
<comment type="caution">
    <text evidence="2">The sequence shown here is derived from an EMBL/GenBank/DDBJ whole genome shotgun (WGS) entry which is preliminary data.</text>
</comment>
<evidence type="ECO:0000313" key="2">
    <source>
        <dbReference type="EMBL" id="TSB45505.1"/>
    </source>
</evidence>
<dbReference type="PANTHER" id="PTHR30221:SF1">
    <property type="entry name" value="SMALL-CONDUCTANCE MECHANOSENSITIVE CHANNEL"/>
    <property type="match status" value="1"/>
</dbReference>
<feature type="transmembrane region" description="Helical" evidence="1">
    <location>
        <begin position="171"/>
        <end position="192"/>
    </location>
</feature>
<evidence type="ECO:0008006" key="4">
    <source>
        <dbReference type="Google" id="ProtNLM"/>
    </source>
</evidence>
<dbReference type="Proteomes" id="UP000318521">
    <property type="component" value="Unassembled WGS sequence"/>
</dbReference>
<dbReference type="InterPro" id="IPR045275">
    <property type="entry name" value="MscS_archaea/bacteria_type"/>
</dbReference>
<dbReference type="EMBL" id="VLXZ01000011">
    <property type="protein sequence ID" value="TSB45505.1"/>
    <property type="molecule type" value="Genomic_DNA"/>
</dbReference>
<evidence type="ECO:0000256" key="1">
    <source>
        <dbReference type="SAM" id="Phobius"/>
    </source>
</evidence>
<keyword evidence="1" id="KW-0472">Membrane</keyword>
<name>A0A553ZVZ3_9BACI</name>
<dbReference type="InterPro" id="IPR008910">
    <property type="entry name" value="MSC_TM_helix"/>
</dbReference>